<name>A0A285ST28_9FIRM</name>
<feature type="transmembrane region" description="Helical" evidence="1">
    <location>
        <begin position="221"/>
        <end position="254"/>
    </location>
</feature>
<feature type="transmembrane region" description="Helical" evidence="1">
    <location>
        <begin position="423"/>
        <end position="442"/>
    </location>
</feature>
<reference evidence="2 3" key="1">
    <citation type="submission" date="2017-08" db="EMBL/GenBank/DDBJ databases">
        <authorList>
            <person name="de Groot N.N."/>
        </authorList>
    </citation>
    <scope>NUCLEOTIDE SEQUENCE [LARGE SCALE GENOMIC DNA]</scope>
    <source>
        <strain evidence="2 3">DSM 9787</strain>
    </source>
</reference>
<sequence>MKLVAYILIAVFFILAIAAFYFAINVKGRKAFIAFIYLFCLVFTTSAGVFYANYVPDTSPDESAHIAYVYYLESTGEIIPHFEDMHIFSNVVMKWSEIPNYAYMEDLVNYLCHPPLYYHIMRLAGGFSPTESDVVITIQKMQLRYFSLGISIIGLLLFFYIGYSRLSKDMPWLHLVYAMTVSSIPMLSYELCAVTNDALTLTTAALCILGLIRFSEGKRNILTYVLVALGITASLLTKLTAAILCIVMALIVLIATMIKEKSLAPLICKAFFISLPIYVIAIAYYGIIYSRYGTLHPSLELISSKEYFENTIYYVAESERRTYDFAQYISYYMERFFLSWSGIESVYRFTKTYVYSLTAIPYEILWVIPALVFTPAVKKCAGKLSLPVIAGWISLIVTFLYQFKSAYGSFQSRGYLGGFASRYYMPFMPIFGLAVALLFLGMHADNGFEPSTGVTTISGDFPTYRRRLLYNTLIYIMGLAFAFLMYYGSLPFFLLHYASM</sequence>
<evidence type="ECO:0008006" key="4">
    <source>
        <dbReference type="Google" id="ProtNLM"/>
    </source>
</evidence>
<evidence type="ECO:0000256" key="1">
    <source>
        <dbReference type="SAM" id="Phobius"/>
    </source>
</evidence>
<feature type="transmembrane region" description="Helical" evidence="1">
    <location>
        <begin position="31"/>
        <end position="52"/>
    </location>
</feature>
<feature type="transmembrane region" description="Helical" evidence="1">
    <location>
        <begin position="145"/>
        <end position="166"/>
    </location>
</feature>
<keyword evidence="1" id="KW-1133">Transmembrane helix</keyword>
<keyword evidence="1" id="KW-0472">Membrane</keyword>
<feature type="transmembrane region" description="Helical" evidence="1">
    <location>
        <begin position="473"/>
        <end position="498"/>
    </location>
</feature>
<keyword evidence="1" id="KW-0812">Transmembrane</keyword>
<feature type="transmembrane region" description="Helical" evidence="1">
    <location>
        <begin position="353"/>
        <end position="372"/>
    </location>
</feature>
<feature type="transmembrane region" description="Helical" evidence="1">
    <location>
        <begin position="384"/>
        <end position="403"/>
    </location>
</feature>
<dbReference type="EMBL" id="OBMR01000010">
    <property type="protein sequence ID" value="SOC11691.1"/>
    <property type="molecule type" value="Genomic_DNA"/>
</dbReference>
<evidence type="ECO:0000313" key="3">
    <source>
        <dbReference type="Proteomes" id="UP000219563"/>
    </source>
</evidence>
<organism evidence="2 3">
    <name type="scientific">Pseudobutyrivibrio ruminis DSM 9787</name>
    <dbReference type="NCBI Taxonomy" id="1123011"/>
    <lineage>
        <taxon>Bacteria</taxon>
        <taxon>Bacillati</taxon>
        <taxon>Bacillota</taxon>
        <taxon>Clostridia</taxon>
        <taxon>Lachnospirales</taxon>
        <taxon>Lachnospiraceae</taxon>
        <taxon>Pseudobutyrivibrio</taxon>
    </lineage>
</organism>
<feature type="transmembrane region" description="Helical" evidence="1">
    <location>
        <begin position="266"/>
        <end position="287"/>
    </location>
</feature>
<gene>
    <name evidence="2" type="ORF">SAMN02910411_2736</name>
</gene>
<accession>A0A285ST28</accession>
<evidence type="ECO:0000313" key="2">
    <source>
        <dbReference type="EMBL" id="SOC11691.1"/>
    </source>
</evidence>
<proteinExistence type="predicted"/>
<dbReference type="RefSeq" id="WP_097076868.1">
    <property type="nucleotide sequence ID" value="NZ_OBMR01000010.1"/>
</dbReference>
<dbReference type="Proteomes" id="UP000219563">
    <property type="component" value="Unassembled WGS sequence"/>
</dbReference>
<dbReference type="AlphaFoldDB" id="A0A285ST28"/>
<feature type="transmembrane region" description="Helical" evidence="1">
    <location>
        <begin position="172"/>
        <end position="191"/>
    </location>
</feature>
<feature type="transmembrane region" description="Helical" evidence="1">
    <location>
        <begin position="6"/>
        <end position="24"/>
    </location>
</feature>
<protein>
    <recommendedName>
        <fullName evidence="4">Dolichyl-phosphate-mannose-protein mannosyltransferase</fullName>
    </recommendedName>
</protein>